<gene>
    <name evidence="1" type="ORF">F3Y22_tig00110076pilonHSYRG00012</name>
</gene>
<comment type="caution">
    <text evidence="1">The sequence shown here is derived from an EMBL/GenBank/DDBJ whole genome shotgun (WGS) entry which is preliminary data.</text>
</comment>
<name>A0A6A3BPG4_HIBSY</name>
<dbReference type="AlphaFoldDB" id="A0A6A3BPG4"/>
<sequence length="79" mass="8610">MVLTGQAESGSTLISALQQQQKTGQIPLDLRAHAPMAVKLGKLKTRKVKILGKCKLVVDSLSPNNINIKANNCKFRLKL</sequence>
<protein>
    <submittedName>
        <fullName evidence="1">Aquaporin TIP-type alpha</fullName>
    </submittedName>
</protein>
<proteinExistence type="predicted"/>
<dbReference type="Proteomes" id="UP000436088">
    <property type="component" value="Unassembled WGS sequence"/>
</dbReference>
<reference evidence="1" key="1">
    <citation type="submission" date="2019-09" db="EMBL/GenBank/DDBJ databases">
        <title>Draft genome information of white flower Hibiscus syriacus.</title>
        <authorList>
            <person name="Kim Y.-M."/>
        </authorList>
    </citation>
    <scope>NUCLEOTIDE SEQUENCE [LARGE SCALE GENOMIC DNA]</scope>
    <source>
        <strain evidence="1">YM2019G1</strain>
    </source>
</reference>
<dbReference type="EMBL" id="VEPZ02000835">
    <property type="protein sequence ID" value="KAE8716982.1"/>
    <property type="molecule type" value="Genomic_DNA"/>
</dbReference>
<accession>A0A6A3BPG4</accession>
<organism evidence="1 2">
    <name type="scientific">Hibiscus syriacus</name>
    <name type="common">Rose of Sharon</name>
    <dbReference type="NCBI Taxonomy" id="106335"/>
    <lineage>
        <taxon>Eukaryota</taxon>
        <taxon>Viridiplantae</taxon>
        <taxon>Streptophyta</taxon>
        <taxon>Embryophyta</taxon>
        <taxon>Tracheophyta</taxon>
        <taxon>Spermatophyta</taxon>
        <taxon>Magnoliopsida</taxon>
        <taxon>eudicotyledons</taxon>
        <taxon>Gunneridae</taxon>
        <taxon>Pentapetalae</taxon>
        <taxon>rosids</taxon>
        <taxon>malvids</taxon>
        <taxon>Malvales</taxon>
        <taxon>Malvaceae</taxon>
        <taxon>Malvoideae</taxon>
        <taxon>Hibiscus</taxon>
    </lineage>
</organism>
<evidence type="ECO:0000313" key="2">
    <source>
        <dbReference type="Proteomes" id="UP000436088"/>
    </source>
</evidence>
<evidence type="ECO:0000313" key="1">
    <source>
        <dbReference type="EMBL" id="KAE8716982.1"/>
    </source>
</evidence>
<keyword evidence="2" id="KW-1185">Reference proteome</keyword>